<feature type="signal peptide" evidence="1">
    <location>
        <begin position="1"/>
        <end position="29"/>
    </location>
</feature>
<dbReference type="InterPro" id="IPR036249">
    <property type="entry name" value="Thioredoxin-like_sf"/>
</dbReference>
<name>A0A7H0GJP2_9BURK</name>
<reference evidence="2 3" key="1">
    <citation type="submission" date="2020-08" db="EMBL/GenBank/DDBJ databases">
        <title>Genome sequence of Diaphorobacter aerolatus KACC 16536T.</title>
        <authorList>
            <person name="Hyun D.-W."/>
            <person name="Bae J.-W."/>
        </authorList>
    </citation>
    <scope>NUCLEOTIDE SEQUENCE [LARGE SCALE GENOMIC DNA]</scope>
    <source>
        <strain evidence="2 3">KACC 16536</strain>
    </source>
</reference>
<feature type="chain" id="PRO_5028826549" description="Thioredoxin fold domain-containing protein" evidence="1">
    <location>
        <begin position="30"/>
        <end position="165"/>
    </location>
</feature>
<protein>
    <recommendedName>
        <fullName evidence="4">Thioredoxin fold domain-containing protein</fullName>
    </recommendedName>
</protein>
<keyword evidence="3" id="KW-1185">Reference proteome</keyword>
<dbReference type="KEGG" id="daer:H9K75_21755"/>
<evidence type="ECO:0000313" key="2">
    <source>
        <dbReference type="EMBL" id="QNP48508.1"/>
    </source>
</evidence>
<evidence type="ECO:0008006" key="4">
    <source>
        <dbReference type="Google" id="ProtNLM"/>
    </source>
</evidence>
<dbReference type="AlphaFoldDB" id="A0A7H0GJP2"/>
<sequence>MRRWNRRSMLMTAWVAATGTPWWMSHAAAAEPDASERLLPTTSDLQASLANALARGEPLIVLATLRGCPFCKVARENYLVSELQAGRAVTQIHFLSRDPVKDLQGRATTQGQLVKSLGIEAAPTLLFLGANAAEVAPRLVGGSTSDFYAAYLDERIAKARAAVRG</sequence>
<dbReference type="RefSeq" id="WP_187724105.1">
    <property type="nucleotide sequence ID" value="NZ_CP060783.1"/>
</dbReference>
<organism evidence="2 3">
    <name type="scientific">Diaphorobacter aerolatus</name>
    <dbReference type="NCBI Taxonomy" id="1288495"/>
    <lineage>
        <taxon>Bacteria</taxon>
        <taxon>Pseudomonadati</taxon>
        <taxon>Pseudomonadota</taxon>
        <taxon>Betaproteobacteria</taxon>
        <taxon>Burkholderiales</taxon>
        <taxon>Comamonadaceae</taxon>
        <taxon>Diaphorobacter</taxon>
    </lineage>
</organism>
<accession>A0A7H0GJP2</accession>
<proteinExistence type="predicted"/>
<dbReference type="EMBL" id="CP060783">
    <property type="protein sequence ID" value="QNP48508.1"/>
    <property type="molecule type" value="Genomic_DNA"/>
</dbReference>
<gene>
    <name evidence="2" type="ORF">H9K75_21755</name>
</gene>
<dbReference type="SUPFAM" id="SSF52833">
    <property type="entry name" value="Thioredoxin-like"/>
    <property type="match status" value="1"/>
</dbReference>
<keyword evidence="1" id="KW-0732">Signal</keyword>
<evidence type="ECO:0000313" key="3">
    <source>
        <dbReference type="Proteomes" id="UP000516028"/>
    </source>
</evidence>
<dbReference type="Gene3D" id="3.40.30.10">
    <property type="entry name" value="Glutaredoxin"/>
    <property type="match status" value="1"/>
</dbReference>
<evidence type="ECO:0000256" key="1">
    <source>
        <dbReference type="SAM" id="SignalP"/>
    </source>
</evidence>
<dbReference type="Proteomes" id="UP000516028">
    <property type="component" value="Chromosome"/>
</dbReference>